<keyword evidence="5" id="KW-0378">Hydrolase</keyword>
<evidence type="ECO:0000256" key="2">
    <source>
        <dbReference type="ARBA" id="ARBA00022645"/>
    </source>
</evidence>
<accession>A0A1V8SCJ8</accession>
<dbReference type="Pfam" id="PF00450">
    <property type="entry name" value="Peptidase_S10"/>
    <property type="match status" value="2"/>
</dbReference>
<dbReference type="AlphaFoldDB" id="A0A1V8SCJ8"/>
<proteinExistence type="inferred from homology"/>
<evidence type="ECO:0000256" key="1">
    <source>
        <dbReference type="ARBA" id="ARBA00009431"/>
    </source>
</evidence>
<evidence type="ECO:0008006" key="10">
    <source>
        <dbReference type="Google" id="ProtNLM"/>
    </source>
</evidence>
<dbReference type="EMBL" id="NAJO01000061">
    <property type="protein sequence ID" value="OQN96789.1"/>
    <property type="molecule type" value="Genomic_DNA"/>
</dbReference>
<protein>
    <recommendedName>
        <fullName evidence="10">Carboxypeptidase</fullName>
    </recommendedName>
</protein>
<dbReference type="Gene3D" id="3.40.50.1820">
    <property type="entry name" value="alpha/beta hydrolase"/>
    <property type="match status" value="1"/>
</dbReference>
<keyword evidence="2" id="KW-0121">Carboxypeptidase</keyword>
<organism evidence="8 9">
    <name type="scientific">Cryoendolithus antarcticus</name>
    <dbReference type="NCBI Taxonomy" id="1507870"/>
    <lineage>
        <taxon>Eukaryota</taxon>
        <taxon>Fungi</taxon>
        <taxon>Dikarya</taxon>
        <taxon>Ascomycota</taxon>
        <taxon>Pezizomycotina</taxon>
        <taxon>Dothideomycetes</taxon>
        <taxon>Dothideomycetidae</taxon>
        <taxon>Cladosporiales</taxon>
        <taxon>Cladosporiaceae</taxon>
        <taxon>Cryoendolithus</taxon>
    </lineage>
</organism>
<dbReference type="SUPFAM" id="SSF53474">
    <property type="entry name" value="alpha/beta-Hydrolases"/>
    <property type="match status" value="1"/>
</dbReference>
<name>A0A1V8SCJ8_9PEZI</name>
<dbReference type="GO" id="GO:0004185">
    <property type="term" value="F:serine-type carboxypeptidase activity"/>
    <property type="evidence" value="ECO:0007669"/>
    <property type="project" value="InterPro"/>
</dbReference>
<gene>
    <name evidence="8" type="ORF">B0A48_17349</name>
</gene>
<dbReference type="PANTHER" id="PTHR11802">
    <property type="entry name" value="SERINE PROTEASE FAMILY S10 SERINE CARBOXYPEPTIDASE"/>
    <property type="match status" value="1"/>
</dbReference>
<comment type="caution">
    <text evidence="8">The sequence shown here is derived from an EMBL/GenBank/DDBJ whole genome shotgun (WGS) entry which is preliminary data.</text>
</comment>
<reference evidence="9" key="1">
    <citation type="submission" date="2017-03" db="EMBL/GenBank/DDBJ databases">
        <title>Genomes of endolithic fungi from Antarctica.</title>
        <authorList>
            <person name="Coleine C."/>
            <person name="Masonjones S."/>
            <person name="Stajich J.E."/>
        </authorList>
    </citation>
    <scope>NUCLEOTIDE SEQUENCE [LARGE SCALE GENOMIC DNA]</scope>
    <source>
        <strain evidence="9">CCFEE 5527</strain>
    </source>
</reference>
<evidence type="ECO:0000256" key="6">
    <source>
        <dbReference type="ARBA" id="ARBA00023180"/>
    </source>
</evidence>
<dbReference type="OrthoDB" id="443318at2759"/>
<evidence type="ECO:0000256" key="7">
    <source>
        <dbReference type="SAM" id="SignalP"/>
    </source>
</evidence>
<sequence>MFALPTVAVLALAGIASASLPPTPKDVLTKPIPSVPGASISYKETFICGKNAKAFAGYVHMPSTYLKDVQDDDNPYNASYFFWFYEARRDPRHAPTTIYLAGGPGDSGEFGVTSDGGPCNILADSNTTESNPWSWNENSNMLLTVRHADPTQSGILPFEAYNGSVPAENTTFLHSTLPIQDPTKTANNSVIAAHTLWRFAQLWFTEFPEYKTRNDRVSLAGNSYGGYWGSTSAAYFQRQNKRIESGEISGKCLHLDSAVITNGCIDLLYQTEWYPQMAYNNTYNVSFITEQEYTESLYNWTKPGGGRDLILECRALGAAYDPNEFAINATVNEVCTEALAYGFQYVLGAYAAAGRSAFDMAALNPNPLPPDYVAGWANRAWVQEALGVPVNFTSTSNLVTNQFVYGSGDFVRRAGMPDVEYLLDQGVKVTLIYGDRDYRCPWLGVEQLSLQANWSGAESFRKAGYEEIVVNGSYVGGVVRQYGGLSFSRVFQAGHDVSYYQPETSYQIFNRALANRDVATGRQSTLPKRHGTYSTHGPSDSYKWTETLPGSPAVECSTYAVSTTCTVDQAEALANGTAVIENFIVTKPGPGGGPIGGTGFA</sequence>
<keyword evidence="4 7" id="KW-0732">Signal</keyword>
<dbReference type="InParanoid" id="A0A1V8SCJ8"/>
<dbReference type="InterPro" id="IPR029058">
    <property type="entry name" value="AB_hydrolase_fold"/>
</dbReference>
<keyword evidence="6" id="KW-0325">Glycoprotein</keyword>
<dbReference type="GO" id="GO:0000324">
    <property type="term" value="C:fungal-type vacuole"/>
    <property type="evidence" value="ECO:0007669"/>
    <property type="project" value="TreeGrafter"/>
</dbReference>
<dbReference type="PANTHER" id="PTHR11802:SF189">
    <property type="entry name" value="CARBOXYPEPTIDASE"/>
    <property type="match status" value="1"/>
</dbReference>
<evidence type="ECO:0000313" key="9">
    <source>
        <dbReference type="Proteomes" id="UP000192596"/>
    </source>
</evidence>
<dbReference type="Proteomes" id="UP000192596">
    <property type="component" value="Unassembled WGS sequence"/>
</dbReference>
<comment type="similarity">
    <text evidence="1">Belongs to the peptidase S10 family.</text>
</comment>
<keyword evidence="9" id="KW-1185">Reference proteome</keyword>
<keyword evidence="3" id="KW-0645">Protease</keyword>
<evidence type="ECO:0000256" key="5">
    <source>
        <dbReference type="ARBA" id="ARBA00022801"/>
    </source>
</evidence>
<dbReference type="InterPro" id="IPR001563">
    <property type="entry name" value="Peptidase_S10"/>
</dbReference>
<evidence type="ECO:0000256" key="4">
    <source>
        <dbReference type="ARBA" id="ARBA00022729"/>
    </source>
</evidence>
<evidence type="ECO:0000256" key="3">
    <source>
        <dbReference type="ARBA" id="ARBA00022670"/>
    </source>
</evidence>
<feature type="chain" id="PRO_5012076738" description="Carboxypeptidase" evidence="7">
    <location>
        <begin position="19"/>
        <end position="601"/>
    </location>
</feature>
<feature type="signal peptide" evidence="7">
    <location>
        <begin position="1"/>
        <end position="18"/>
    </location>
</feature>
<dbReference type="STRING" id="1507870.A0A1V8SCJ8"/>
<dbReference type="GO" id="GO:0006508">
    <property type="term" value="P:proteolysis"/>
    <property type="evidence" value="ECO:0007669"/>
    <property type="project" value="UniProtKB-KW"/>
</dbReference>
<evidence type="ECO:0000313" key="8">
    <source>
        <dbReference type="EMBL" id="OQN96789.1"/>
    </source>
</evidence>